<feature type="domain" description="HTH cro/C1-type" evidence="2">
    <location>
        <begin position="25"/>
        <end position="79"/>
    </location>
</feature>
<organism evidence="3 4">
    <name type="scientific">Geobacter benzoatilyticus</name>
    <dbReference type="NCBI Taxonomy" id="2815309"/>
    <lineage>
        <taxon>Bacteria</taxon>
        <taxon>Pseudomonadati</taxon>
        <taxon>Thermodesulfobacteriota</taxon>
        <taxon>Desulfuromonadia</taxon>
        <taxon>Geobacterales</taxon>
        <taxon>Geobacteraceae</taxon>
        <taxon>Geobacter</taxon>
    </lineage>
</organism>
<dbReference type="RefSeq" id="WP_207163220.1">
    <property type="nucleotide sequence ID" value="NZ_CP071382.1"/>
</dbReference>
<dbReference type="Pfam" id="PF01381">
    <property type="entry name" value="HTH_3"/>
    <property type="match status" value="1"/>
</dbReference>
<evidence type="ECO:0000259" key="2">
    <source>
        <dbReference type="PROSITE" id="PS50943"/>
    </source>
</evidence>
<dbReference type="InterPro" id="IPR010982">
    <property type="entry name" value="Lambda_DNA-bd_dom_sf"/>
</dbReference>
<evidence type="ECO:0000313" key="3">
    <source>
        <dbReference type="EMBL" id="QSV45423.1"/>
    </source>
</evidence>
<proteinExistence type="predicted"/>
<dbReference type="Gene3D" id="1.10.260.40">
    <property type="entry name" value="lambda repressor-like DNA-binding domains"/>
    <property type="match status" value="1"/>
</dbReference>
<dbReference type="Proteomes" id="UP000663651">
    <property type="component" value="Chromosome"/>
</dbReference>
<dbReference type="CDD" id="cd00093">
    <property type="entry name" value="HTH_XRE"/>
    <property type="match status" value="1"/>
</dbReference>
<name>A0ABX7Q3F9_9BACT</name>
<dbReference type="EMBL" id="CP071382">
    <property type="protein sequence ID" value="QSV45423.1"/>
    <property type="molecule type" value="Genomic_DNA"/>
</dbReference>
<dbReference type="InterPro" id="IPR001387">
    <property type="entry name" value="Cro/C1-type_HTH"/>
</dbReference>
<dbReference type="PANTHER" id="PTHR46797">
    <property type="entry name" value="HTH-TYPE TRANSCRIPTIONAL REGULATOR"/>
    <property type="match status" value="1"/>
</dbReference>
<dbReference type="InterPro" id="IPR050807">
    <property type="entry name" value="TransReg_Diox_bact_type"/>
</dbReference>
<keyword evidence="4" id="KW-1185">Reference proteome</keyword>
<reference evidence="3 4" key="1">
    <citation type="submission" date="2021-03" db="EMBL/GenBank/DDBJ databases">
        <title>Geobacter metallireducens gen. nov. sp. nov., a microorganism capable of coupling the complete oxidation of organic compounds to the reduction of iron and other metals.</title>
        <authorList>
            <person name="Li Y."/>
        </authorList>
    </citation>
    <scope>NUCLEOTIDE SEQUENCE [LARGE SCALE GENOMIC DNA]</scope>
    <source>
        <strain evidence="3 4">Jerry-YX</strain>
    </source>
</reference>
<evidence type="ECO:0000313" key="4">
    <source>
        <dbReference type="Proteomes" id="UP000663651"/>
    </source>
</evidence>
<accession>A0ABX7Q3F9</accession>
<gene>
    <name evidence="3" type="ORF">JZM60_15085</name>
</gene>
<evidence type="ECO:0000256" key="1">
    <source>
        <dbReference type="ARBA" id="ARBA00023125"/>
    </source>
</evidence>
<dbReference type="PROSITE" id="PS50943">
    <property type="entry name" value="HTH_CROC1"/>
    <property type="match status" value="1"/>
</dbReference>
<dbReference type="PANTHER" id="PTHR46797:SF1">
    <property type="entry name" value="METHYLPHOSPHONATE SYNTHASE"/>
    <property type="match status" value="1"/>
</dbReference>
<dbReference type="SUPFAM" id="SSF47413">
    <property type="entry name" value="lambda repressor-like DNA-binding domains"/>
    <property type="match status" value="1"/>
</dbReference>
<sequence>MDETTKAEKRKRGEVVDAAVFVERVKTLMAEKGLSSAELADRADLARSALTQFFGGERKPSADAVVKLANVLDTSTDYLLGRRDQAELADLLQSDKIKELLHLFSNLSTADQDRVLAMIRLMKETARSPSEESSTNPPAA</sequence>
<dbReference type="SMART" id="SM00530">
    <property type="entry name" value="HTH_XRE"/>
    <property type="match status" value="1"/>
</dbReference>
<protein>
    <submittedName>
        <fullName evidence="3">Helix-turn-helix transcriptional regulator</fullName>
    </submittedName>
</protein>
<keyword evidence="1" id="KW-0238">DNA-binding</keyword>